<accession>A0A8K2A793</accession>
<protein>
    <submittedName>
        <fullName evidence="3">Uncharacterized protein</fullName>
    </submittedName>
</protein>
<feature type="transmembrane region" description="Helical" evidence="2">
    <location>
        <begin position="6"/>
        <end position="24"/>
    </location>
</feature>
<comment type="caution">
    <text evidence="3">The sequence shown here is derived from an EMBL/GenBank/DDBJ whole genome shotgun (WGS) entry which is preliminary data.</text>
</comment>
<feature type="region of interest" description="Disordered" evidence="1">
    <location>
        <begin position="43"/>
        <end position="68"/>
    </location>
</feature>
<proteinExistence type="predicted"/>
<reference evidence="3" key="1">
    <citation type="submission" date="2019-12" db="EMBL/GenBank/DDBJ databases">
        <title>High-Quality draft genome sequences of three cyanobacteria isolated from the limestone walls of the Old Cathedral of Coimbra.</title>
        <authorList>
            <person name="Tiago I."/>
            <person name="Soares F."/>
            <person name="Portugal A."/>
        </authorList>
    </citation>
    <scope>NUCLEOTIDE SEQUENCE [LARGE SCALE GENOMIC DNA]</scope>
    <source>
        <strain evidence="3">C</strain>
    </source>
</reference>
<evidence type="ECO:0000256" key="1">
    <source>
        <dbReference type="SAM" id="MobiDB-lite"/>
    </source>
</evidence>
<name>A0A8K2A793_9CYAN</name>
<keyword evidence="4" id="KW-1185">Reference proteome</keyword>
<dbReference type="Proteomes" id="UP000607397">
    <property type="component" value="Unassembled WGS sequence"/>
</dbReference>
<gene>
    <name evidence="3" type="ORF">GS597_05360</name>
</gene>
<keyword evidence="2" id="KW-0812">Transmembrane</keyword>
<keyword evidence="2" id="KW-0472">Membrane</keyword>
<dbReference type="RefSeq" id="WP_161824429.1">
    <property type="nucleotide sequence ID" value="NZ_WVIC01000008.1"/>
</dbReference>
<evidence type="ECO:0000256" key="2">
    <source>
        <dbReference type="SAM" id="Phobius"/>
    </source>
</evidence>
<sequence length="178" mass="19137">MGSKSAIIPMILAALVGGVAALLLSQLQFRVWLEPSTSDQEQLPIINVNPPDSLPGQENPGVPTPLPEPTPPVENGLRVSNQTPYPLRVVLLPRQGASGASQTAPPFQDPVHWDFEPAEGRQQGLLLSLPESELRLIPGDVLVAFSLDGSRRYWGPYVVGETPTPSQAGGEWRLILTP</sequence>
<evidence type="ECO:0000313" key="4">
    <source>
        <dbReference type="Proteomes" id="UP000607397"/>
    </source>
</evidence>
<keyword evidence="2" id="KW-1133">Transmembrane helix</keyword>
<organism evidence="3 4">
    <name type="scientific">Petrachloros mirabilis ULC683</name>
    <dbReference type="NCBI Taxonomy" id="2781853"/>
    <lineage>
        <taxon>Bacteria</taxon>
        <taxon>Bacillati</taxon>
        <taxon>Cyanobacteriota</taxon>
        <taxon>Cyanophyceae</taxon>
        <taxon>Synechococcales</taxon>
        <taxon>Petrachlorosaceae</taxon>
        <taxon>Petrachloros</taxon>
        <taxon>Petrachloros mirabilis</taxon>
    </lineage>
</organism>
<dbReference type="AlphaFoldDB" id="A0A8K2A793"/>
<dbReference type="EMBL" id="WVIC01000008">
    <property type="protein sequence ID" value="NCJ05949.1"/>
    <property type="molecule type" value="Genomic_DNA"/>
</dbReference>
<evidence type="ECO:0000313" key="3">
    <source>
        <dbReference type="EMBL" id="NCJ05949.1"/>
    </source>
</evidence>